<comment type="caution">
    <text evidence="2">The sequence shown here is derived from an EMBL/GenBank/DDBJ whole genome shotgun (WGS) entry which is preliminary data.</text>
</comment>
<keyword evidence="3" id="KW-1185">Reference proteome</keyword>
<reference evidence="2" key="1">
    <citation type="submission" date="2023-07" db="EMBL/GenBank/DDBJ databases">
        <title>Genome content predicts the carbon catabolic preferences of heterotrophic bacteria.</title>
        <authorList>
            <person name="Gralka M."/>
        </authorList>
    </citation>
    <scope>NUCLEOTIDE SEQUENCE</scope>
    <source>
        <strain evidence="2">5G01</strain>
    </source>
</reference>
<accession>A0ABT9ESM9</accession>
<evidence type="ECO:0008006" key="4">
    <source>
        <dbReference type="Google" id="ProtNLM"/>
    </source>
</evidence>
<gene>
    <name evidence="2" type="ORF">Q8W30_05710</name>
</gene>
<protein>
    <recommendedName>
        <fullName evidence="4">VanZ-like domain-containing protein</fullName>
    </recommendedName>
</protein>
<dbReference type="PANTHER" id="PTHR28008:SF1">
    <property type="entry name" value="DOMAIN PROTEIN, PUTATIVE (AFU_ORTHOLOGUE AFUA_3G10980)-RELATED"/>
    <property type="match status" value="1"/>
</dbReference>
<keyword evidence="1" id="KW-0812">Transmembrane</keyword>
<feature type="transmembrane region" description="Helical" evidence="1">
    <location>
        <begin position="7"/>
        <end position="28"/>
    </location>
</feature>
<evidence type="ECO:0000313" key="3">
    <source>
        <dbReference type="Proteomes" id="UP001177341"/>
    </source>
</evidence>
<dbReference type="EMBL" id="JAUYVO010000003">
    <property type="protein sequence ID" value="MDP2522064.1"/>
    <property type="molecule type" value="Genomic_DNA"/>
</dbReference>
<keyword evidence="1" id="KW-1133">Transmembrane helix</keyword>
<evidence type="ECO:0000313" key="2">
    <source>
        <dbReference type="EMBL" id="MDP2522064.1"/>
    </source>
</evidence>
<proteinExistence type="predicted"/>
<dbReference type="RefSeq" id="WP_305450387.1">
    <property type="nucleotide sequence ID" value="NZ_JAUYVO010000003.1"/>
</dbReference>
<feature type="transmembrane region" description="Helical" evidence="1">
    <location>
        <begin position="98"/>
        <end position="118"/>
    </location>
</feature>
<feature type="transmembrane region" description="Helical" evidence="1">
    <location>
        <begin position="43"/>
        <end position="59"/>
    </location>
</feature>
<sequence length="120" mass="14040">MEETNKVWRSICWLSFLGCLSAVLYGIFRPTPPEMIFENSDKVGHLLAFFLLSVTARLAMPYMPWYWFWTIFVELAFLLEYLQGLWMPLRQFSLQDSYANLCGVAIGFAVCWVIARYCSK</sequence>
<dbReference type="Proteomes" id="UP001177341">
    <property type="component" value="Unassembled WGS sequence"/>
</dbReference>
<keyword evidence="1" id="KW-0472">Membrane</keyword>
<name>A0ABT9ESM9_9GAMM</name>
<dbReference type="PANTHER" id="PTHR28008">
    <property type="entry name" value="DOMAIN PROTEIN, PUTATIVE (AFU_ORTHOLOGUE AFUA_3G10980)-RELATED"/>
    <property type="match status" value="1"/>
</dbReference>
<organism evidence="2 3">
    <name type="scientific">Neptunomonas phycophila</name>
    <dbReference type="NCBI Taxonomy" id="1572645"/>
    <lineage>
        <taxon>Bacteria</taxon>
        <taxon>Pseudomonadati</taxon>
        <taxon>Pseudomonadota</taxon>
        <taxon>Gammaproteobacteria</taxon>
        <taxon>Oceanospirillales</taxon>
        <taxon>Oceanospirillaceae</taxon>
        <taxon>Neptunomonas</taxon>
    </lineage>
</organism>
<feature type="transmembrane region" description="Helical" evidence="1">
    <location>
        <begin position="66"/>
        <end position="86"/>
    </location>
</feature>
<evidence type="ECO:0000256" key="1">
    <source>
        <dbReference type="SAM" id="Phobius"/>
    </source>
</evidence>